<evidence type="ECO:0000256" key="1">
    <source>
        <dbReference type="SAM" id="MobiDB-lite"/>
    </source>
</evidence>
<accession>A0ABN8ZD22</accession>
<protein>
    <submittedName>
        <fullName evidence="2">Uncharacterized protein</fullName>
    </submittedName>
</protein>
<proteinExistence type="predicted"/>
<organism evidence="2 3">
    <name type="scientific">Rangifer tarandus platyrhynchus</name>
    <name type="common">Svalbard reindeer</name>
    <dbReference type="NCBI Taxonomy" id="3082113"/>
    <lineage>
        <taxon>Eukaryota</taxon>
        <taxon>Metazoa</taxon>
        <taxon>Chordata</taxon>
        <taxon>Craniata</taxon>
        <taxon>Vertebrata</taxon>
        <taxon>Euteleostomi</taxon>
        <taxon>Mammalia</taxon>
        <taxon>Eutheria</taxon>
        <taxon>Laurasiatheria</taxon>
        <taxon>Artiodactyla</taxon>
        <taxon>Ruminantia</taxon>
        <taxon>Pecora</taxon>
        <taxon>Cervidae</taxon>
        <taxon>Odocoileinae</taxon>
        <taxon>Rangifer</taxon>
    </lineage>
</organism>
<keyword evidence="3" id="KW-1185">Reference proteome</keyword>
<dbReference type="EMBL" id="OX459967">
    <property type="protein sequence ID" value="CAI9171624.1"/>
    <property type="molecule type" value="Genomic_DNA"/>
</dbReference>
<evidence type="ECO:0000313" key="3">
    <source>
        <dbReference type="Proteomes" id="UP001176941"/>
    </source>
</evidence>
<gene>
    <name evidence="2" type="ORF">MRATA1EN1_LOCUS20586</name>
</gene>
<sequence length="128" mass="13486">MGLPAADASGASDGRWRDTRWVLKERPVDASMARTLGVREPGVGDNSGQLASCSARFLRLRRAETAFPAVASAGRSQERSPASGRRFLQAPCSGDSPADCGAFSQRGVRSERQGAAPSCCDSSSRRGQ</sequence>
<evidence type="ECO:0000313" key="2">
    <source>
        <dbReference type="EMBL" id="CAI9171624.1"/>
    </source>
</evidence>
<feature type="region of interest" description="Disordered" evidence="1">
    <location>
        <begin position="68"/>
        <end position="128"/>
    </location>
</feature>
<reference evidence="2" key="1">
    <citation type="submission" date="2023-04" db="EMBL/GenBank/DDBJ databases">
        <authorList>
            <consortium name="ELIXIR-Norway"/>
        </authorList>
    </citation>
    <scope>NUCLEOTIDE SEQUENCE [LARGE SCALE GENOMIC DNA]</scope>
</reference>
<name>A0ABN8ZD22_RANTA</name>
<dbReference type="Proteomes" id="UP001176941">
    <property type="component" value="Chromosome 31"/>
</dbReference>